<proteinExistence type="predicted"/>
<feature type="domain" description="Alpha/beta hydrolase fold-3" evidence="2">
    <location>
        <begin position="1"/>
        <end position="199"/>
    </location>
</feature>
<name>A0A165J9X0_XYLHT</name>
<dbReference type="InterPro" id="IPR029058">
    <property type="entry name" value="AB_hydrolase_fold"/>
</dbReference>
<dbReference type="InterPro" id="IPR050300">
    <property type="entry name" value="GDXG_lipolytic_enzyme"/>
</dbReference>
<sequence>MCSPNTHDNLVRDLVRESGCAIAFPYYTPGPEAQFPVQFEEAYATIAYIVANSSTLGVKADKTVFLGDSVGGHMTLAMSNLVAERGGPKVAYQVLFYPVSDLSRESDTYKSFENGPYLTRKTMLWMKDAFVPKGSDVQHYLLSPILMSKAQAARQPPSLIIVAGVDPLRGEGENFGHELQKAGVETAIFRADGQVHDFAMLEATRKSPTAVATVELAALKVRKALIGS</sequence>
<dbReference type="Pfam" id="PF07859">
    <property type="entry name" value="Abhydrolase_3"/>
    <property type="match status" value="1"/>
</dbReference>
<dbReference type="EMBL" id="KV407454">
    <property type="protein sequence ID" value="KZF25950.1"/>
    <property type="molecule type" value="Genomic_DNA"/>
</dbReference>
<dbReference type="OrthoDB" id="433474at2759"/>
<dbReference type="GO" id="GO:0016787">
    <property type="term" value="F:hydrolase activity"/>
    <property type="evidence" value="ECO:0007669"/>
    <property type="project" value="UniProtKB-KW"/>
</dbReference>
<dbReference type="OMA" id="CRNAVET"/>
<dbReference type="Proteomes" id="UP000076632">
    <property type="component" value="Unassembled WGS sequence"/>
</dbReference>
<dbReference type="RefSeq" id="XP_018191505.1">
    <property type="nucleotide sequence ID" value="XM_018329666.1"/>
</dbReference>
<dbReference type="InParanoid" id="A0A165J9X0"/>
<accession>A0A165J9X0</accession>
<dbReference type="PANTHER" id="PTHR48081">
    <property type="entry name" value="AB HYDROLASE SUPERFAMILY PROTEIN C4A8.06C"/>
    <property type="match status" value="1"/>
</dbReference>
<dbReference type="InterPro" id="IPR013094">
    <property type="entry name" value="AB_hydrolase_3"/>
</dbReference>
<protein>
    <submittedName>
        <fullName evidence="3">Alpha/beta hydrolase fold-3</fullName>
    </submittedName>
</protein>
<dbReference type="STRING" id="1328760.A0A165J9X0"/>
<organism evidence="3 4">
    <name type="scientific">Xylona heveae (strain CBS 132557 / TC161)</name>
    <dbReference type="NCBI Taxonomy" id="1328760"/>
    <lineage>
        <taxon>Eukaryota</taxon>
        <taxon>Fungi</taxon>
        <taxon>Dikarya</taxon>
        <taxon>Ascomycota</taxon>
        <taxon>Pezizomycotina</taxon>
        <taxon>Xylonomycetes</taxon>
        <taxon>Xylonales</taxon>
        <taxon>Xylonaceae</taxon>
        <taxon>Xylona</taxon>
    </lineage>
</organism>
<dbReference type="Gene3D" id="3.40.50.1820">
    <property type="entry name" value="alpha/beta hydrolase"/>
    <property type="match status" value="1"/>
</dbReference>
<evidence type="ECO:0000313" key="3">
    <source>
        <dbReference type="EMBL" id="KZF25950.1"/>
    </source>
</evidence>
<dbReference type="AlphaFoldDB" id="A0A165J9X0"/>
<dbReference type="GeneID" id="28894803"/>
<evidence type="ECO:0000256" key="1">
    <source>
        <dbReference type="ARBA" id="ARBA00022801"/>
    </source>
</evidence>
<keyword evidence="1 3" id="KW-0378">Hydrolase</keyword>
<reference evidence="3 4" key="1">
    <citation type="journal article" date="2016" name="Fungal Biol.">
        <title>The genome of Xylona heveae provides a window into fungal endophytism.</title>
        <authorList>
            <person name="Gazis R."/>
            <person name="Kuo A."/>
            <person name="Riley R."/>
            <person name="LaButti K."/>
            <person name="Lipzen A."/>
            <person name="Lin J."/>
            <person name="Amirebrahimi M."/>
            <person name="Hesse C.N."/>
            <person name="Spatafora J.W."/>
            <person name="Henrissat B."/>
            <person name="Hainaut M."/>
            <person name="Grigoriev I.V."/>
            <person name="Hibbett D.S."/>
        </authorList>
    </citation>
    <scope>NUCLEOTIDE SEQUENCE [LARGE SCALE GENOMIC DNA]</scope>
    <source>
        <strain evidence="3 4">TC161</strain>
    </source>
</reference>
<dbReference type="PANTHER" id="PTHR48081:SF8">
    <property type="entry name" value="ALPHA_BETA HYDROLASE FOLD-3 DOMAIN-CONTAINING PROTEIN-RELATED"/>
    <property type="match status" value="1"/>
</dbReference>
<gene>
    <name evidence="3" type="ORF">L228DRAFT_206132</name>
</gene>
<evidence type="ECO:0000313" key="4">
    <source>
        <dbReference type="Proteomes" id="UP000076632"/>
    </source>
</evidence>
<keyword evidence="4" id="KW-1185">Reference proteome</keyword>
<evidence type="ECO:0000259" key="2">
    <source>
        <dbReference type="Pfam" id="PF07859"/>
    </source>
</evidence>
<dbReference type="SUPFAM" id="SSF53474">
    <property type="entry name" value="alpha/beta-Hydrolases"/>
    <property type="match status" value="1"/>
</dbReference>